<geneLocation type="plasmid" evidence="1">
    <name>pAWOD_2</name>
</geneLocation>
<dbReference type="Gene3D" id="3.55.50.60">
    <property type="entry name" value="DotD protein"/>
    <property type="match status" value="1"/>
</dbReference>
<gene>
    <name evidence="1" type="ORF">AW0309160_04499</name>
</gene>
<organism evidence="1">
    <name type="scientific">Aliivibrio wodanis</name>
    <dbReference type="NCBI Taxonomy" id="80852"/>
    <lineage>
        <taxon>Bacteria</taxon>
        <taxon>Pseudomonadati</taxon>
        <taxon>Pseudomonadota</taxon>
        <taxon>Gammaproteobacteria</taxon>
        <taxon>Vibrionales</taxon>
        <taxon>Vibrionaceae</taxon>
        <taxon>Aliivibrio</taxon>
    </lineage>
</organism>
<name>A0A5Q4ZYS5_9GAMM</name>
<dbReference type="InterPro" id="IPR038140">
    <property type="entry name" value="DotD_sf"/>
</dbReference>
<dbReference type="EMBL" id="LR721753">
    <property type="protein sequence ID" value="VVV07005.1"/>
    <property type="molecule type" value="Genomic_DNA"/>
</dbReference>
<dbReference type="PROSITE" id="PS51257">
    <property type="entry name" value="PROKAR_LIPOPROTEIN"/>
    <property type="match status" value="1"/>
</dbReference>
<protein>
    <recommendedName>
        <fullName evidence="2">Lipoprotein</fullName>
    </recommendedName>
</protein>
<keyword evidence="1" id="KW-0614">Plasmid</keyword>
<reference evidence="1" key="1">
    <citation type="submission" date="2019-09" db="EMBL/GenBank/DDBJ databases">
        <authorList>
            <person name="Hjerde E."/>
        </authorList>
    </citation>
    <scope>NUCLEOTIDE SEQUENCE [LARGE SCALE GENOMIC DNA]</scope>
    <source>
        <strain evidence="1">06/09/160</strain>
        <plasmid evidence="1">pAWOD_2</plasmid>
    </source>
</reference>
<evidence type="ECO:0008006" key="2">
    <source>
        <dbReference type="Google" id="ProtNLM"/>
    </source>
</evidence>
<sequence>MKPFIQHVFFGFFILTTLGCTTKSVNSNAPLPSNKPHYIDTEIEQLAKQLIDEKRKLANIREAKLKATTSPQTNRAKVPQSAIFSGLETKRTLKCEGCDLKVALQSIAVLLGWDINSVYEVGRKPAQGVPVSIELNNEPLRIALQQIKMDAGHIMDLRIDPNFKSMLIEYKTLGL</sequence>
<evidence type="ECO:0000313" key="1">
    <source>
        <dbReference type="EMBL" id="VVV07005.1"/>
    </source>
</evidence>
<dbReference type="AlphaFoldDB" id="A0A5Q4ZYS5"/>
<proteinExistence type="predicted"/>
<accession>A0A5Q4ZYS5</accession>